<dbReference type="AlphaFoldDB" id="M2SFJ2"/>
<dbReference type="EMBL" id="KB445641">
    <property type="protein sequence ID" value="EMD66018.1"/>
    <property type="molecule type" value="Genomic_DNA"/>
</dbReference>
<dbReference type="Gene3D" id="3.40.50.720">
    <property type="entry name" value="NAD(P)-binding Rossmann-like Domain"/>
    <property type="match status" value="1"/>
</dbReference>
<dbReference type="InterPro" id="IPR036291">
    <property type="entry name" value="NAD(P)-bd_dom_sf"/>
</dbReference>
<accession>M2SFJ2</accession>
<gene>
    <name evidence="3" type="ORF">COCSADRAFT_35949</name>
</gene>
<protein>
    <submittedName>
        <fullName evidence="3">Uncharacterized protein</fullName>
    </submittedName>
</protein>
<evidence type="ECO:0000313" key="4">
    <source>
        <dbReference type="Proteomes" id="UP000016934"/>
    </source>
</evidence>
<keyword evidence="4" id="KW-1185">Reference proteome</keyword>
<dbReference type="PRINTS" id="PR00081">
    <property type="entry name" value="GDHRDH"/>
</dbReference>
<dbReference type="SUPFAM" id="SSF51735">
    <property type="entry name" value="NAD(P)-binding Rossmann-fold domains"/>
    <property type="match status" value="1"/>
</dbReference>
<keyword evidence="2" id="KW-0560">Oxidoreductase</keyword>
<dbReference type="Proteomes" id="UP000016934">
    <property type="component" value="Unassembled WGS sequence"/>
</dbReference>
<name>M2SFJ2_COCSN</name>
<evidence type="ECO:0000313" key="3">
    <source>
        <dbReference type="EMBL" id="EMD66018.1"/>
    </source>
</evidence>
<organism evidence="3 4">
    <name type="scientific">Cochliobolus sativus (strain ND90Pr / ATCC 201652)</name>
    <name type="common">Common root rot and spot blotch fungus</name>
    <name type="synonym">Bipolaris sorokiniana</name>
    <dbReference type="NCBI Taxonomy" id="665912"/>
    <lineage>
        <taxon>Eukaryota</taxon>
        <taxon>Fungi</taxon>
        <taxon>Dikarya</taxon>
        <taxon>Ascomycota</taxon>
        <taxon>Pezizomycotina</taxon>
        <taxon>Dothideomycetes</taxon>
        <taxon>Pleosporomycetidae</taxon>
        <taxon>Pleosporales</taxon>
        <taxon>Pleosporineae</taxon>
        <taxon>Pleosporaceae</taxon>
        <taxon>Bipolaris</taxon>
    </lineage>
</organism>
<dbReference type="PANTHER" id="PTHR43008:SF8">
    <property type="entry name" value="BENZIL REDUCTASE ((S)-BENZOIN FORMING) IRC24"/>
    <property type="match status" value="1"/>
</dbReference>
<reference evidence="4" key="2">
    <citation type="journal article" date="2013" name="PLoS Genet.">
        <title>Comparative genome structure, secondary metabolite, and effector coding capacity across Cochliobolus pathogens.</title>
        <authorList>
            <person name="Condon B.J."/>
            <person name="Leng Y."/>
            <person name="Wu D."/>
            <person name="Bushley K.E."/>
            <person name="Ohm R.A."/>
            <person name="Otillar R."/>
            <person name="Martin J."/>
            <person name="Schackwitz W."/>
            <person name="Grimwood J."/>
            <person name="MohdZainudin N."/>
            <person name="Xue C."/>
            <person name="Wang R."/>
            <person name="Manning V.A."/>
            <person name="Dhillon B."/>
            <person name="Tu Z.J."/>
            <person name="Steffenson B.J."/>
            <person name="Salamov A."/>
            <person name="Sun H."/>
            <person name="Lowry S."/>
            <person name="LaButti K."/>
            <person name="Han J."/>
            <person name="Copeland A."/>
            <person name="Lindquist E."/>
            <person name="Barry K."/>
            <person name="Schmutz J."/>
            <person name="Baker S.E."/>
            <person name="Ciuffetti L.M."/>
            <person name="Grigoriev I.V."/>
            <person name="Zhong S."/>
            <person name="Turgeon B.G."/>
        </authorList>
    </citation>
    <scope>NUCLEOTIDE SEQUENCE [LARGE SCALE GENOMIC DNA]</scope>
    <source>
        <strain evidence="4">ND90Pr / ATCC 201652</strain>
    </source>
</reference>
<dbReference type="GO" id="GO:0050664">
    <property type="term" value="F:oxidoreductase activity, acting on NAD(P)H, oxygen as acceptor"/>
    <property type="evidence" value="ECO:0007669"/>
    <property type="project" value="TreeGrafter"/>
</dbReference>
<proteinExistence type="inferred from homology"/>
<reference evidence="3 4" key="1">
    <citation type="journal article" date="2012" name="PLoS Pathog.">
        <title>Diverse lifestyles and strategies of plant pathogenesis encoded in the genomes of eighteen Dothideomycetes fungi.</title>
        <authorList>
            <person name="Ohm R.A."/>
            <person name="Feau N."/>
            <person name="Henrissat B."/>
            <person name="Schoch C.L."/>
            <person name="Horwitz B.A."/>
            <person name="Barry K.W."/>
            <person name="Condon B.J."/>
            <person name="Copeland A.C."/>
            <person name="Dhillon B."/>
            <person name="Glaser F."/>
            <person name="Hesse C.N."/>
            <person name="Kosti I."/>
            <person name="LaButti K."/>
            <person name="Lindquist E.A."/>
            <person name="Lucas S."/>
            <person name="Salamov A.A."/>
            <person name="Bradshaw R.E."/>
            <person name="Ciuffetti L."/>
            <person name="Hamelin R.C."/>
            <person name="Kema G.H.J."/>
            <person name="Lawrence C."/>
            <person name="Scott J.A."/>
            <person name="Spatafora J.W."/>
            <person name="Turgeon B.G."/>
            <person name="de Wit P.J.G.M."/>
            <person name="Zhong S."/>
            <person name="Goodwin S.B."/>
            <person name="Grigoriev I.V."/>
        </authorList>
    </citation>
    <scope>NUCLEOTIDE SEQUENCE [LARGE SCALE GENOMIC DNA]</scope>
    <source>
        <strain evidence="4">ND90Pr / ATCC 201652</strain>
    </source>
</reference>
<evidence type="ECO:0000256" key="2">
    <source>
        <dbReference type="ARBA" id="ARBA00023002"/>
    </source>
</evidence>
<sequence length="243" mass="26006">MDTKPVALITGANRGLGRAVAEGLAERQYHVIIGSRNEAQAKEIESQILGRGWSASSVQLDLNSDESIHKAVSMIMKKHGKLDVLINNAAILLEYEGVSEVSTRAAMLATFHTNVFGPAVLTSACIPLLRKTGAPRVVFVSSRKGSIANTLDKNWEYYGCSWPAYKASKAALNMLAANYTQELDGCGGMVNVVCPGTVSTQMVNFDPYGQSPESAAGKVIEMATIEKGGPTGTWTDHSGTVRW</sequence>
<dbReference type="HOGENOM" id="CLU_010194_9_0_1"/>
<dbReference type="GO" id="GO:0016616">
    <property type="term" value="F:oxidoreductase activity, acting on the CH-OH group of donors, NAD or NADP as acceptor"/>
    <property type="evidence" value="ECO:0007669"/>
    <property type="project" value="UniProtKB-ARBA"/>
</dbReference>
<dbReference type="eggNOG" id="KOG1611">
    <property type="taxonomic scope" value="Eukaryota"/>
</dbReference>
<dbReference type="PANTHER" id="PTHR43008">
    <property type="entry name" value="BENZIL REDUCTASE"/>
    <property type="match status" value="1"/>
</dbReference>
<comment type="similarity">
    <text evidence="1">Belongs to the short-chain dehydrogenases/reductases (SDR) family.</text>
</comment>
<dbReference type="InterPro" id="IPR002347">
    <property type="entry name" value="SDR_fam"/>
</dbReference>
<dbReference type="RefSeq" id="XP_007698437.1">
    <property type="nucleotide sequence ID" value="XM_007700247.1"/>
</dbReference>
<dbReference type="GeneID" id="19138625"/>
<dbReference type="OMA" id="MLTTQYA"/>
<dbReference type="OrthoDB" id="5296at2759"/>
<evidence type="ECO:0000256" key="1">
    <source>
        <dbReference type="ARBA" id="ARBA00006484"/>
    </source>
</evidence>
<dbReference type="Pfam" id="PF00106">
    <property type="entry name" value="adh_short"/>
    <property type="match status" value="1"/>
</dbReference>
<dbReference type="KEGG" id="bsc:COCSADRAFT_35949"/>